<keyword evidence="4" id="KW-0808">Transferase</keyword>
<sequence length="358" mass="39506">MPLSYCVRHTYLETNRRMIRAGTHGSIMTNPTRQYENETDSDCSGRSLATLVIAWVGAAMIASILLRWTYMWIALTVLTLLFLVACGYATCNARRAHLRAMMEEEEWQAGRQRRRERRLETVSGGVDNYPEVINPPAYENYWITDLPPAYTVVVGEHGSEHANLPPLPDEGPAISNRRNSNPPPYSVAIQSEPAALASQSQSGPITDQNGHHSQSTDQSGLVYQSMGRTVLTPGGQSSQHYSNFSRRNVADEDKQEQDAVRANPQPQNSTVLLSGTQYLTNIINSTFGRGQRRVNTENSGQNNALNTESSSNSQNSNGNNNSNNNSNINSVDIQSTIGTVTNSRNDTPRTYFSNSSSC</sequence>
<dbReference type="RefSeq" id="XP_015592226.1">
    <property type="nucleotide sequence ID" value="XM_015736740.2"/>
</dbReference>
<evidence type="ECO:0000256" key="2">
    <source>
        <dbReference type="SAM" id="Phobius"/>
    </source>
</evidence>
<keyword evidence="2" id="KW-1133">Transmembrane helix</keyword>
<dbReference type="GeneID" id="107266348"/>
<proteinExistence type="predicted"/>
<dbReference type="Proteomes" id="UP000694920">
    <property type="component" value="Unplaced"/>
</dbReference>
<feature type="transmembrane region" description="Helical" evidence="2">
    <location>
        <begin position="48"/>
        <end position="66"/>
    </location>
</feature>
<organism evidence="3 4">
    <name type="scientific">Cephus cinctus</name>
    <name type="common">Wheat stem sawfly</name>
    <dbReference type="NCBI Taxonomy" id="211228"/>
    <lineage>
        <taxon>Eukaryota</taxon>
        <taxon>Metazoa</taxon>
        <taxon>Ecdysozoa</taxon>
        <taxon>Arthropoda</taxon>
        <taxon>Hexapoda</taxon>
        <taxon>Insecta</taxon>
        <taxon>Pterygota</taxon>
        <taxon>Neoptera</taxon>
        <taxon>Endopterygota</taxon>
        <taxon>Hymenoptera</taxon>
        <taxon>Cephoidea</taxon>
        <taxon>Cephidae</taxon>
        <taxon>Cephus</taxon>
    </lineage>
</organism>
<dbReference type="GO" id="GO:0016301">
    <property type="term" value="F:kinase activity"/>
    <property type="evidence" value="ECO:0007669"/>
    <property type="project" value="UniProtKB-KW"/>
</dbReference>
<keyword evidence="2" id="KW-0812">Transmembrane</keyword>
<feature type="transmembrane region" description="Helical" evidence="2">
    <location>
        <begin position="72"/>
        <end position="91"/>
    </location>
</feature>
<feature type="region of interest" description="Disordered" evidence="1">
    <location>
        <begin position="247"/>
        <end position="269"/>
    </location>
</feature>
<name>A0AAJ7BR11_CEPCN</name>
<reference evidence="4" key="1">
    <citation type="submission" date="2025-08" db="UniProtKB">
        <authorList>
            <consortium name="RefSeq"/>
        </authorList>
    </citation>
    <scope>IDENTIFICATION</scope>
</reference>
<evidence type="ECO:0000256" key="1">
    <source>
        <dbReference type="SAM" id="MobiDB-lite"/>
    </source>
</evidence>
<dbReference type="AlphaFoldDB" id="A0AAJ7BR11"/>
<protein>
    <submittedName>
        <fullName evidence="4">Probable serine/threonine-protein kinase tsuA isoform X1</fullName>
    </submittedName>
</protein>
<accession>A0AAJ7BR11</accession>
<feature type="compositionally biased region" description="Low complexity" evidence="1">
    <location>
        <begin position="309"/>
        <end position="330"/>
    </location>
</feature>
<dbReference type="KEGG" id="ccin:107266348"/>
<feature type="compositionally biased region" description="Polar residues" evidence="1">
    <location>
        <begin position="331"/>
        <end position="358"/>
    </location>
</feature>
<feature type="compositionally biased region" description="Polar residues" evidence="1">
    <location>
        <begin position="296"/>
        <end position="308"/>
    </location>
</feature>
<feature type="region of interest" description="Disordered" evidence="1">
    <location>
        <begin position="289"/>
        <end position="358"/>
    </location>
</feature>
<gene>
    <name evidence="4" type="primary">LOC107266348</name>
</gene>
<feature type="compositionally biased region" description="Polar residues" evidence="1">
    <location>
        <begin position="197"/>
        <end position="218"/>
    </location>
</feature>
<keyword evidence="4" id="KW-0418">Kinase</keyword>
<evidence type="ECO:0000313" key="3">
    <source>
        <dbReference type="Proteomes" id="UP000694920"/>
    </source>
</evidence>
<evidence type="ECO:0000313" key="4">
    <source>
        <dbReference type="RefSeq" id="XP_015592226.1"/>
    </source>
</evidence>
<keyword evidence="3" id="KW-1185">Reference proteome</keyword>
<feature type="compositionally biased region" description="Basic and acidic residues" evidence="1">
    <location>
        <begin position="248"/>
        <end position="259"/>
    </location>
</feature>
<keyword evidence="2" id="KW-0472">Membrane</keyword>
<feature type="region of interest" description="Disordered" evidence="1">
    <location>
        <begin position="159"/>
        <end position="218"/>
    </location>
</feature>